<protein>
    <submittedName>
        <fullName evidence="2">Uncharacterized protein</fullName>
    </submittedName>
</protein>
<proteinExistence type="predicted"/>
<dbReference type="Proteomes" id="UP000481153">
    <property type="component" value="Unassembled WGS sequence"/>
</dbReference>
<feature type="transmembrane region" description="Helical" evidence="1">
    <location>
        <begin position="213"/>
        <end position="234"/>
    </location>
</feature>
<keyword evidence="1" id="KW-0812">Transmembrane</keyword>
<dbReference type="EMBL" id="VJMJ01000222">
    <property type="protein sequence ID" value="KAF0726222.1"/>
    <property type="molecule type" value="Genomic_DNA"/>
</dbReference>
<evidence type="ECO:0000313" key="3">
    <source>
        <dbReference type="Proteomes" id="UP000481153"/>
    </source>
</evidence>
<feature type="transmembrane region" description="Helical" evidence="1">
    <location>
        <begin position="166"/>
        <end position="193"/>
    </location>
</feature>
<keyword evidence="1" id="KW-1133">Transmembrane helix</keyword>
<gene>
    <name evidence="2" type="ORF">Ae201684_015498</name>
</gene>
<dbReference type="VEuPathDB" id="FungiDB:AeMF1_021361"/>
<keyword evidence="3" id="KW-1185">Reference proteome</keyword>
<reference evidence="2 3" key="1">
    <citation type="submission" date="2019-07" db="EMBL/GenBank/DDBJ databases">
        <title>Genomics analysis of Aphanomyces spp. identifies a new class of oomycete effector associated with host adaptation.</title>
        <authorList>
            <person name="Gaulin E."/>
        </authorList>
    </citation>
    <scope>NUCLEOTIDE SEQUENCE [LARGE SCALE GENOMIC DNA]</scope>
    <source>
        <strain evidence="2 3">ATCC 201684</strain>
    </source>
</reference>
<evidence type="ECO:0000313" key="2">
    <source>
        <dbReference type="EMBL" id="KAF0726222.1"/>
    </source>
</evidence>
<comment type="caution">
    <text evidence="2">The sequence shown here is derived from an EMBL/GenBank/DDBJ whole genome shotgun (WGS) entry which is preliminary data.</text>
</comment>
<keyword evidence="1" id="KW-0472">Membrane</keyword>
<feature type="transmembrane region" description="Helical" evidence="1">
    <location>
        <begin position="33"/>
        <end position="53"/>
    </location>
</feature>
<accession>A0A6G0WGG3</accession>
<dbReference type="AlphaFoldDB" id="A0A6G0WGG3"/>
<name>A0A6G0WGG3_9STRA</name>
<evidence type="ECO:0000256" key="1">
    <source>
        <dbReference type="SAM" id="Phobius"/>
    </source>
</evidence>
<organism evidence="2 3">
    <name type="scientific">Aphanomyces euteiches</name>
    <dbReference type="NCBI Taxonomy" id="100861"/>
    <lineage>
        <taxon>Eukaryota</taxon>
        <taxon>Sar</taxon>
        <taxon>Stramenopiles</taxon>
        <taxon>Oomycota</taxon>
        <taxon>Saprolegniomycetes</taxon>
        <taxon>Saprolegniales</taxon>
        <taxon>Verrucalvaceae</taxon>
        <taxon>Aphanomyces</taxon>
    </lineage>
</organism>
<sequence>MDGCMWLEPLPHESSDDEFMAYYGTIVWESARWSWIKLSVRCLLTLFTLRVLWRRYYHHYFPLLHALEEIGIDAKFSRYAVIAGDPTYMILSDPRVAAVMVADLMSTPAYVCWSVLRVIQFNDLTAFSLGCLYSTRFVWQGYLVMRGVSYLTKRRRWEAKFAPIDPGMLGFVAFLYGGPLFTLIGNTSLIAIFHFTWGFFLPSALEMEAIEAISGMIAGALLMQLFPLCFSLALQKLATSRQRMHGSTAGTSHPTKNFPRCICSRRIFQTAHAIAPSTTVATSLNPQPPPNSTARNHQIDQLSHRSFNDVKNRFFFGLMRWHAPEPRHKIGGSLHALHQRHAEYRPMPLFSCRAADCFVLCYTTDNQLELQVRLSFIDCLDTRMDDPVLAIPTCTSKHRASYATCNCQPCSTFKPTTSTSICIHTPQSGSKWLV</sequence>